<feature type="transmembrane region" description="Helical" evidence="1">
    <location>
        <begin position="200"/>
        <end position="219"/>
    </location>
</feature>
<feature type="transmembrane region" description="Helical" evidence="1">
    <location>
        <begin position="262"/>
        <end position="285"/>
    </location>
</feature>
<sequence length="548" mass="63248">MKNFLVLKLLEKFRFLFKLTGVNFYTMLSILKVKLTMDQRRVPTLMAAQEPKEGNYFLKSLLPYFIIGMFMVFFIFLPTPIFFTMNLVYGLTLFMLITTMISDFSSVLLDVTEKDILLSKPVDHKTLNLAKIMHILIYLLTLLLVMCGPIMIAGTVRYGFVFLSIFFVQLFFIAGFSIFITSVLYFLILRFFNSERLKDIINYFQIGFSVAMVVGFQLIGRAYDFVDIEAMFTVNWYNFLIPTAWYSAPYALLFDDKTDLSFIWLSVLGVFSSILFIFTYIKFVAPYFEKNLSKLNDNSGTKKISVFTRIFKRWASLICINKTEKVFYIFTKRLIGGERNFKLRMYPNLALGAFFPLIFLLNNVIGGESIREGIQAMKGGNYFLYMYFSIILFSSSLSLLATSDSYKAAWMYRVIPTGPMAYIHSGAVKSLIIQYILPAFMIASSFFILVIGASSILNLLLIFLNTVFIILVLFNISDKHMPFTLKFQDVKTNQTMQVLTTIGTTLVLLLIHLISLHFKYSVMAYILLMVAVNKVYWKKTFDPEKFFG</sequence>
<feature type="transmembrane region" description="Helical" evidence="1">
    <location>
        <begin position="158"/>
        <end position="188"/>
    </location>
</feature>
<evidence type="ECO:0000256" key="1">
    <source>
        <dbReference type="SAM" id="Phobius"/>
    </source>
</evidence>
<keyword evidence="1" id="KW-0812">Transmembrane</keyword>
<accession>A0AAU8HVP2</accession>
<feature type="transmembrane region" description="Helical" evidence="1">
    <location>
        <begin position="89"/>
        <end position="111"/>
    </location>
</feature>
<feature type="transmembrane region" description="Helical" evidence="1">
    <location>
        <begin position="382"/>
        <end position="401"/>
    </location>
</feature>
<feature type="transmembrane region" description="Helical" evidence="1">
    <location>
        <begin position="132"/>
        <end position="152"/>
    </location>
</feature>
<feature type="transmembrane region" description="Helical" evidence="1">
    <location>
        <begin position="432"/>
        <end position="451"/>
    </location>
</feature>
<protein>
    <recommendedName>
        <fullName evidence="3">ABC-2 type transport system permease protein</fullName>
    </recommendedName>
</protein>
<proteinExistence type="predicted"/>
<feature type="transmembrane region" description="Helical" evidence="1">
    <location>
        <begin position="496"/>
        <end position="514"/>
    </location>
</feature>
<dbReference type="EMBL" id="CP159485">
    <property type="protein sequence ID" value="XCI29443.1"/>
    <property type="molecule type" value="Genomic_DNA"/>
</dbReference>
<feature type="transmembrane region" description="Helical" evidence="1">
    <location>
        <begin position="15"/>
        <end position="35"/>
    </location>
</feature>
<gene>
    <name evidence="2" type="ORF">PRVXH_000763</name>
</gene>
<name>A0AAU8HVP2_9FIRM</name>
<dbReference type="AlphaFoldDB" id="A0AAU8HVP2"/>
<evidence type="ECO:0008006" key="3">
    <source>
        <dbReference type="Google" id="ProtNLM"/>
    </source>
</evidence>
<keyword evidence="1" id="KW-0472">Membrane</keyword>
<feature type="transmembrane region" description="Helical" evidence="1">
    <location>
        <begin position="349"/>
        <end position="370"/>
    </location>
</feature>
<feature type="transmembrane region" description="Helical" evidence="1">
    <location>
        <begin position="457"/>
        <end position="476"/>
    </location>
</feature>
<dbReference type="RefSeq" id="WP_353893991.1">
    <property type="nucleotide sequence ID" value="NZ_CP159485.1"/>
</dbReference>
<organism evidence="2">
    <name type="scientific">Proteinivorax hydrogeniformans</name>
    <dbReference type="NCBI Taxonomy" id="1826727"/>
    <lineage>
        <taxon>Bacteria</taxon>
        <taxon>Bacillati</taxon>
        <taxon>Bacillota</taxon>
        <taxon>Clostridia</taxon>
        <taxon>Eubacteriales</taxon>
        <taxon>Proteinivoracaceae</taxon>
        <taxon>Proteinivorax</taxon>
    </lineage>
</organism>
<evidence type="ECO:0000313" key="2">
    <source>
        <dbReference type="EMBL" id="XCI29443.1"/>
    </source>
</evidence>
<reference evidence="2" key="1">
    <citation type="journal article" date="2018" name="Antonie Van Leeuwenhoek">
        <title>Proteinivorax hydrogeniformans sp. nov., an anaerobic, haloalkaliphilic bacterium fermenting proteinaceous compounds with high hydrogen production.</title>
        <authorList>
            <person name="Boltyanskaya Y."/>
            <person name="Detkova E."/>
            <person name="Pimenov N."/>
            <person name="Kevbrin V."/>
        </authorList>
    </citation>
    <scope>NUCLEOTIDE SEQUENCE</scope>
    <source>
        <strain evidence="2">Z-710</strain>
    </source>
</reference>
<keyword evidence="1" id="KW-1133">Transmembrane helix</keyword>
<feature type="transmembrane region" description="Helical" evidence="1">
    <location>
        <begin position="56"/>
        <end position="77"/>
    </location>
</feature>
<reference evidence="2" key="2">
    <citation type="submission" date="2024-06" db="EMBL/GenBank/DDBJ databases">
        <authorList>
            <person name="Petrova K.O."/>
            <person name="Toshchakov S.V."/>
            <person name="Boltjanskaja Y.V."/>
            <person name="Kevbrin V.V."/>
        </authorList>
    </citation>
    <scope>NUCLEOTIDE SEQUENCE</scope>
    <source>
        <strain evidence="2">Z-710</strain>
    </source>
</reference>